<keyword evidence="1" id="KW-1133">Transmembrane helix</keyword>
<keyword evidence="1" id="KW-0472">Membrane</keyword>
<keyword evidence="1" id="KW-0812">Transmembrane</keyword>
<keyword evidence="3" id="KW-1185">Reference proteome</keyword>
<dbReference type="AlphaFoldDB" id="A0A0M2RBZ6"/>
<proteinExistence type="predicted"/>
<evidence type="ECO:0000256" key="1">
    <source>
        <dbReference type="SAM" id="Phobius"/>
    </source>
</evidence>
<dbReference type="RefSeq" id="WP_046505114.1">
    <property type="nucleotide sequence ID" value="NZ_LANI01000004.1"/>
</dbReference>
<evidence type="ECO:0000313" key="2">
    <source>
        <dbReference type="EMBL" id="KKJ77525.1"/>
    </source>
</evidence>
<accession>A0A0M2RBZ6</accession>
<dbReference type="EMBL" id="LANI01000004">
    <property type="protein sequence ID" value="KKJ77525.1"/>
    <property type="molecule type" value="Genomic_DNA"/>
</dbReference>
<dbReference type="STRING" id="1549748.WH95_07495"/>
<organism evidence="2 3">
    <name type="scientific">Kiloniella litopenaei</name>
    <dbReference type="NCBI Taxonomy" id="1549748"/>
    <lineage>
        <taxon>Bacteria</taxon>
        <taxon>Pseudomonadati</taxon>
        <taxon>Pseudomonadota</taxon>
        <taxon>Alphaproteobacteria</taxon>
        <taxon>Rhodospirillales</taxon>
        <taxon>Kiloniellaceae</taxon>
        <taxon>Kiloniella</taxon>
    </lineage>
</organism>
<sequence>MPCYHYLYARVFLRFLAMMSMLSLGMIAAAHAEVKSSEDGVITIEEEDCRRLMLHHPNDDVAYTPGVTKRGKKVVPADLNAQPIVLPEVIRIPITVDMFERYNIPANKANFEANAEIGVVEVHKNGEAFFNGQRLQSEEQRELSLKCQEILDSK</sequence>
<dbReference type="Proteomes" id="UP000034491">
    <property type="component" value="Unassembled WGS sequence"/>
</dbReference>
<comment type="caution">
    <text evidence="2">The sequence shown here is derived from an EMBL/GenBank/DDBJ whole genome shotgun (WGS) entry which is preliminary data.</text>
</comment>
<protein>
    <submittedName>
        <fullName evidence="2">Uncharacterized protein</fullName>
    </submittedName>
</protein>
<evidence type="ECO:0000313" key="3">
    <source>
        <dbReference type="Proteomes" id="UP000034491"/>
    </source>
</evidence>
<dbReference type="OrthoDB" id="7365624at2"/>
<gene>
    <name evidence="2" type="ORF">WH95_07495</name>
</gene>
<reference evidence="2 3" key="1">
    <citation type="submission" date="2015-03" db="EMBL/GenBank/DDBJ databases">
        <title>Genome sequence of Kiloniella sp. P1-1, isolated from the gut microflora of Pacific white shrimp, Penaeus vannamei.</title>
        <authorList>
            <person name="Shao Z."/>
            <person name="Wang L."/>
            <person name="Li X."/>
        </authorList>
    </citation>
    <scope>NUCLEOTIDE SEQUENCE [LARGE SCALE GENOMIC DNA]</scope>
    <source>
        <strain evidence="2 3">P1-1</strain>
    </source>
</reference>
<name>A0A0M2RBZ6_9PROT</name>
<feature type="transmembrane region" description="Helical" evidence="1">
    <location>
        <begin position="12"/>
        <end position="32"/>
    </location>
</feature>